<dbReference type="EMBL" id="JBHSXS010000019">
    <property type="protein sequence ID" value="MFC6883428.1"/>
    <property type="molecule type" value="Genomic_DNA"/>
</dbReference>
<dbReference type="Proteomes" id="UP001596380">
    <property type="component" value="Unassembled WGS sequence"/>
</dbReference>
<dbReference type="RefSeq" id="WP_378063652.1">
    <property type="nucleotide sequence ID" value="NZ_JBHSXS010000019.1"/>
</dbReference>
<gene>
    <name evidence="1" type="ORF">ACFQKB_26965</name>
</gene>
<sequence>MIDEDDEQEELAVGRCAKCGARGGFQLVQQVQLVADIKGFRPGEGDDQEVAVALDETEYQADCLNDWVECGTCGTAVAIDGWEWNG</sequence>
<proteinExistence type="predicted"/>
<evidence type="ECO:0000313" key="2">
    <source>
        <dbReference type="Proteomes" id="UP001596380"/>
    </source>
</evidence>
<organism evidence="1 2">
    <name type="scientific">Actinomadura yumaensis</name>
    <dbReference type="NCBI Taxonomy" id="111807"/>
    <lineage>
        <taxon>Bacteria</taxon>
        <taxon>Bacillati</taxon>
        <taxon>Actinomycetota</taxon>
        <taxon>Actinomycetes</taxon>
        <taxon>Streptosporangiales</taxon>
        <taxon>Thermomonosporaceae</taxon>
        <taxon>Actinomadura</taxon>
    </lineage>
</organism>
<comment type="caution">
    <text evidence="1">The sequence shown here is derived from an EMBL/GenBank/DDBJ whole genome shotgun (WGS) entry which is preliminary data.</text>
</comment>
<protein>
    <submittedName>
        <fullName evidence="1">Uncharacterized protein</fullName>
    </submittedName>
</protein>
<name>A0ABW2CNP8_9ACTN</name>
<keyword evidence="2" id="KW-1185">Reference proteome</keyword>
<evidence type="ECO:0000313" key="1">
    <source>
        <dbReference type="EMBL" id="MFC6883428.1"/>
    </source>
</evidence>
<reference evidence="2" key="1">
    <citation type="journal article" date="2019" name="Int. J. Syst. Evol. Microbiol.">
        <title>The Global Catalogue of Microorganisms (GCM) 10K type strain sequencing project: providing services to taxonomists for standard genome sequencing and annotation.</title>
        <authorList>
            <consortium name="The Broad Institute Genomics Platform"/>
            <consortium name="The Broad Institute Genome Sequencing Center for Infectious Disease"/>
            <person name="Wu L."/>
            <person name="Ma J."/>
        </authorList>
    </citation>
    <scope>NUCLEOTIDE SEQUENCE [LARGE SCALE GENOMIC DNA]</scope>
    <source>
        <strain evidence="2">JCM 3369</strain>
    </source>
</reference>
<accession>A0ABW2CNP8</accession>